<evidence type="ECO:0000313" key="2">
    <source>
        <dbReference type="EMBL" id="CAA6807437.1"/>
    </source>
</evidence>
<dbReference type="EMBL" id="CACVAS010000047">
    <property type="protein sequence ID" value="CAA6807437.1"/>
    <property type="molecule type" value="Genomic_DNA"/>
</dbReference>
<sequence length="161" mass="18957">MDITLIMGVFLILALLAIIGNKIENKETFEYEKRFLLTKAETKFYHYLIQAIDEKNHIIFPKVRIADIVKPKKGLSKKQYNQNFWRTSSKHIDFLLVDKKTFLPVVCIELNDSSHNRADRKKRDVLVEKVMKSTEIPIVWVQAKRNYQVDEIKKSIYASNN</sequence>
<evidence type="ECO:0000259" key="1">
    <source>
        <dbReference type="Pfam" id="PF10881"/>
    </source>
</evidence>
<dbReference type="InterPro" id="IPR024402">
    <property type="entry name" value="DUF2726"/>
</dbReference>
<proteinExistence type="predicted"/>
<name>A0A6S6SPM5_9BACT</name>
<dbReference type="Pfam" id="PF10881">
    <property type="entry name" value="DUF2726"/>
    <property type="match status" value="1"/>
</dbReference>
<keyword evidence="2" id="KW-0413">Isomerase</keyword>
<dbReference type="AlphaFoldDB" id="A0A6S6SPM5"/>
<accession>A0A6S6SPM5</accession>
<gene>
    <name evidence="2" type="ORF">HELGO_WM3297</name>
</gene>
<feature type="domain" description="DUF2726" evidence="1">
    <location>
        <begin position="34"/>
        <end position="156"/>
    </location>
</feature>
<organism evidence="2">
    <name type="scientific">uncultured Sulfurovum sp</name>
    <dbReference type="NCBI Taxonomy" id="269237"/>
    <lineage>
        <taxon>Bacteria</taxon>
        <taxon>Pseudomonadati</taxon>
        <taxon>Campylobacterota</taxon>
        <taxon>Epsilonproteobacteria</taxon>
        <taxon>Campylobacterales</taxon>
        <taxon>Sulfurovaceae</taxon>
        <taxon>Sulfurovum</taxon>
        <taxon>environmental samples</taxon>
    </lineage>
</organism>
<protein>
    <submittedName>
        <fullName evidence="2">Topoisomerase</fullName>
    </submittedName>
</protein>
<reference evidence="2" key="1">
    <citation type="submission" date="2020-01" db="EMBL/GenBank/DDBJ databases">
        <authorList>
            <person name="Meier V. D."/>
            <person name="Meier V D."/>
        </authorList>
    </citation>
    <scope>NUCLEOTIDE SEQUENCE</scope>
    <source>
        <strain evidence="2">HLG_WM_MAG_01</strain>
    </source>
</reference>
<dbReference type="GO" id="GO:0016853">
    <property type="term" value="F:isomerase activity"/>
    <property type="evidence" value="ECO:0007669"/>
    <property type="project" value="UniProtKB-KW"/>
</dbReference>